<evidence type="ECO:0000256" key="1">
    <source>
        <dbReference type="SAM" id="MobiDB-lite"/>
    </source>
</evidence>
<dbReference type="InterPro" id="IPR013320">
    <property type="entry name" value="ConA-like_dom_sf"/>
</dbReference>
<dbReference type="Pfam" id="PF14200">
    <property type="entry name" value="RicinB_lectin_2"/>
    <property type="match status" value="1"/>
</dbReference>
<dbReference type="Pfam" id="PF00722">
    <property type="entry name" value="Glyco_hydro_16"/>
    <property type="match status" value="1"/>
</dbReference>
<dbReference type="InterPro" id="IPR035992">
    <property type="entry name" value="Ricin_B-like_lectins"/>
</dbReference>
<dbReference type="SUPFAM" id="SSF50370">
    <property type="entry name" value="Ricin B-like lectins"/>
    <property type="match status" value="1"/>
</dbReference>
<reference evidence="4 5" key="1">
    <citation type="submission" date="2020-10" db="EMBL/GenBank/DDBJ databases">
        <title>Myceligenerans pegani sp. nov., an endophytic actinomycete isolated from Peganum harmala L. in Xinjiang, China.</title>
        <authorList>
            <person name="Xin L."/>
        </authorList>
    </citation>
    <scope>NUCLEOTIDE SEQUENCE [LARGE SCALE GENOMIC DNA]</scope>
    <source>
        <strain evidence="4 5">TRM65318</strain>
    </source>
</reference>
<keyword evidence="5" id="KW-1185">Reference proteome</keyword>
<evidence type="ECO:0000313" key="5">
    <source>
        <dbReference type="Proteomes" id="UP000625527"/>
    </source>
</evidence>
<dbReference type="PANTHER" id="PTHR10963">
    <property type="entry name" value="GLYCOSYL HYDROLASE-RELATED"/>
    <property type="match status" value="1"/>
</dbReference>
<dbReference type="Gene3D" id="2.80.10.50">
    <property type="match status" value="1"/>
</dbReference>
<dbReference type="InterPro" id="IPR000757">
    <property type="entry name" value="Beta-glucanase-like"/>
</dbReference>
<evidence type="ECO:0000259" key="3">
    <source>
        <dbReference type="PROSITE" id="PS51762"/>
    </source>
</evidence>
<accession>A0ABR9N512</accession>
<evidence type="ECO:0000256" key="2">
    <source>
        <dbReference type="SAM" id="SignalP"/>
    </source>
</evidence>
<sequence>MAGLGALSVLLSSTLAAVGTAQAAEAEAAEAAGGSVTAADFPPNPIEKPGWRLDRNDEFNGSLDSSLWITNYLESRTPEWRSRARYTFRNDALVLRIDDDQPTYYSDNPMKVSSIQTGQRTHLHKDDRFDHSIPTDMKYTPKYGYFEIRARSNARSGFHTAFWMIGRQDTWEQRGELDIMEHAGIHGRSNFNYNLFPWSDPNLSRDTSSVGVGFDMTTEMHIYAVEWTPTQLKLFVDNVHVRTINQSLDYPAVFLLGAYENAGWTGSVDPSDPRPKEFVVDYFRAYTSDDGGGGDDPLVSGATYKIRNVATGQYLDSEADGALTLGAPHSYDDQDWIATQDSTGAWVLDNARSGRGNLDTQPDGEVIWNSGFVADDSRWSLEEASGGFRLNNQLGGRDYLYASNGRPVWNTGSTSGSTVWAFERQ</sequence>
<protein>
    <submittedName>
        <fullName evidence="4">Family 16 glycosylhydrolase</fullName>
    </submittedName>
</protein>
<dbReference type="Proteomes" id="UP000625527">
    <property type="component" value="Unassembled WGS sequence"/>
</dbReference>
<feature type="domain" description="GH16" evidence="3">
    <location>
        <begin position="39"/>
        <end position="291"/>
    </location>
</feature>
<organism evidence="4 5">
    <name type="scientific">Myceligenerans pegani</name>
    <dbReference type="NCBI Taxonomy" id="2776917"/>
    <lineage>
        <taxon>Bacteria</taxon>
        <taxon>Bacillati</taxon>
        <taxon>Actinomycetota</taxon>
        <taxon>Actinomycetes</taxon>
        <taxon>Micrococcales</taxon>
        <taxon>Promicromonosporaceae</taxon>
        <taxon>Myceligenerans</taxon>
    </lineage>
</organism>
<dbReference type="EMBL" id="JADAQT010000110">
    <property type="protein sequence ID" value="MBE1878760.1"/>
    <property type="molecule type" value="Genomic_DNA"/>
</dbReference>
<gene>
    <name evidence="4" type="ORF">IHE71_23990</name>
</gene>
<dbReference type="InterPro" id="IPR050546">
    <property type="entry name" value="Glycosyl_Hydrlase_16"/>
</dbReference>
<comment type="caution">
    <text evidence="4">The sequence shown here is derived from an EMBL/GenBank/DDBJ whole genome shotgun (WGS) entry which is preliminary data.</text>
</comment>
<proteinExistence type="predicted"/>
<feature type="signal peptide" evidence="2">
    <location>
        <begin position="1"/>
        <end position="23"/>
    </location>
</feature>
<dbReference type="RefSeq" id="WP_192865295.1">
    <property type="nucleotide sequence ID" value="NZ_JADAQT010000110.1"/>
</dbReference>
<evidence type="ECO:0000313" key="4">
    <source>
        <dbReference type="EMBL" id="MBE1878760.1"/>
    </source>
</evidence>
<dbReference type="Gene3D" id="2.60.120.200">
    <property type="match status" value="1"/>
</dbReference>
<feature type="region of interest" description="Disordered" evidence="1">
    <location>
        <begin position="33"/>
        <end position="53"/>
    </location>
</feature>
<keyword evidence="2" id="KW-0732">Signal</keyword>
<name>A0ABR9N512_9MICO</name>
<feature type="chain" id="PRO_5045047701" evidence="2">
    <location>
        <begin position="24"/>
        <end position="425"/>
    </location>
</feature>
<dbReference type="PANTHER" id="PTHR10963:SF24">
    <property type="entry name" value="GLYCOSIDASE C21B10.07-RELATED"/>
    <property type="match status" value="1"/>
</dbReference>
<dbReference type="PROSITE" id="PS51762">
    <property type="entry name" value="GH16_2"/>
    <property type="match status" value="1"/>
</dbReference>
<dbReference type="CDD" id="cd00413">
    <property type="entry name" value="Glyco_hydrolase_16"/>
    <property type="match status" value="1"/>
</dbReference>
<dbReference type="InterPro" id="IPR000772">
    <property type="entry name" value="Ricin_B_lectin"/>
</dbReference>
<dbReference type="SUPFAM" id="SSF49899">
    <property type="entry name" value="Concanavalin A-like lectins/glucanases"/>
    <property type="match status" value="1"/>
</dbReference>